<dbReference type="RefSeq" id="WP_114380141.1">
    <property type="nucleotide sequence ID" value="NZ_QPJD01000006.1"/>
</dbReference>
<dbReference type="InterPro" id="IPR035906">
    <property type="entry name" value="MetI-like_sf"/>
</dbReference>
<protein>
    <submittedName>
        <fullName evidence="9">Carbohydrate ABC transporter membrane protein 1 (CUT1 family)</fullName>
    </submittedName>
</protein>
<proteinExistence type="inferred from homology"/>
<evidence type="ECO:0000313" key="10">
    <source>
        <dbReference type="Proteomes" id="UP000252415"/>
    </source>
</evidence>
<dbReference type="PROSITE" id="PS50928">
    <property type="entry name" value="ABC_TM1"/>
    <property type="match status" value="1"/>
</dbReference>
<feature type="domain" description="ABC transmembrane type-1" evidence="8">
    <location>
        <begin position="92"/>
        <end position="309"/>
    </location>
</feature>
<reference evidence="9 10" key="1">
    <citation type="submission" date="2018-07" db="EMBL/GenBank/DDBJ databases">
        <title>Genomic Encyclopedia of Type Strains, Phase III (KMG-III): the genomes of soil and plant-associated and newly described type strains.</title>
        <authorList>
            <person name="Whitman W."/>
        </authorList>
    </citation>
    <scope>NUCLEOTIDE SEQUENCE [LARGE SCALE GENOMIC DNA]</scope>
    <source>
        <strain evidence="9 10">CECT 7506</strain>
    </source>
</reference>
<evidence type="ECO:0000313" key="9">
    <source>
        <dbReference type="EMBL" id="RCW48552.1"/>
    </source>
</evidence>
<evidence type="ECO:0000256" key="3">
    <source>
        <dbReference type="ARBA" id="ARBA00022475"/>
    </source>
</evidence>
<dbReference type="Proteomes" id="UP000252415">
    <property type="component" value="Unassembled WGS sequence"/>
</dbReference>
<dbReference type="PANTHER" id="PTHR30193:SF37">
    <property type="entry name" value="INNER MEMBRANE ABC TRANSPORTER PERMEASE PROTEIN YCJO"/>
    <property type="match status" value="1"/>
</dbReference>
<feature type="transmembrane region" description="Helical" evidence="7">
    <location>
        <begin position="180"/>
        <end position="207"/>
    </location>
</feature>
<evidence type="ECO:0000256" key="4">
    <source>
        <dbReference type="ARBA" id="ARBA00022692"/>
    </source>
</evidence>
<dbReference type="GO" id="GO:0055085">
    <property type="term" value="P:transmembrane transport"/>
    <property type="evidence" value="ECO:0007669"/>
    <property type="project" value="InterPro"/>
</dbReference>
<feature type="transmembrane region" description="Helical" evidence="7">
    <location>
        <begin position="288"/>
        <end position="307"/>
    </location>
</feature>
<dbReference type="SUPFAM" id="SSF161098">
    <property type="entry name" value="MetI-like"/>
    <property type="match status" value="1"/>
</dbReference>
<keyword evidence="6 7" id="KW-0472">Membrane</keyword>
<dbReference type="Gene3D" id="1.10.3720.10">
    <property type="entry name" value="MetI-like"/>
    <property type="match status" value="1"/>
</dbReference>
<feature type="transmembrane region" description="Helical" evidence="7">
    <location>
        <begin position="228"/>
        <end position="249"/>
    </location>
</feature>
<keyword evidence="3" id="KW-1003">Cell membrane</keyword>
<comment type="caution">
    <text evidence="9">The sequence shown here is derived from an EMBL/GenBank/DDBJ whole genome shotgun (WGS) entry which is preliminary data.</text>
</comment>
<feature type="transmembrane region" description="Helical" evidence="7">
    <location>
        <begin position="131"/>
        <end position="151"/>
    </location>
</feature>
<dbReference type="PANTHER" id="PTHR30193">
    <property type="entry name" value="ABC TRANSPORTER PERMEASE PROTEIN"/>
    <property type="match status" value="1"/>
</dbReference>
<keyword evidence="10" id="KW-1185">Reference proteome</keyword>
<evidence type="ECO:0000259" key="8">
    <source>
        <dbReference type="PROSITE" id="PS50928"/>
    </source>
</evidence>
<sequence>MSIQVTLQPEPGQKSRAGLKLKKGMQQWMKVMPYIFLGVVGTAVFVIYPMIRNIIISFQEYSIMPNAENPFVGFANYVTAFTDPNNKVLMAIRNTFLNVAVTVPINWFLAIVFAVLINLHFVKHKMVFRTVYYLPIITSWIVVAFLFRFLFAGGEYGLINFIFYKQLGIFNEPVNFLSNYWSAMIVIWLFHIWKTVGWGVVIYLAALQGISREYYEAAQIDGANGTKQFWSITVPMLGPVTAFVLINLVNGAFNFFPQVYFITKGGPMDQTQTLPSLMYLQAFKNFNFGYASAVAVMMGIAVFLLTYSQMKKFGNQRFL</sequence>
<dbReference type="InterPro" id="IPR051393">
    <property type="entry name" value="ABC_transporter_permease"/>
</dbReference>
<feature type="transmembrane region" description="Helical" evidence="7">
    <location>
        <begin position="31"/>
        <end position="51"/>
    </location>
</feature>
<keyword evidence="5 7" id="KW-1133">Transmembrane helix</keyword>
<organism evidence="9 10">
    <name type="scientific">Paenibacillus prosopidis</name>
    <dbReference type="NCBI Taxonomy" id="630520"/>
    <lineage>
        <taxon>Bacteria</taxon>
        <taxon>Bacillati</taxon>
        <taxon>Bacillota</taxon>
        <taxon>Bacilli</taxon>
        <taxon>Bacillales</taxon>
        <taxon>Paenibacillaceae</taxon>
        <taxon>Paenibacillus</taxon>
    </lineage>
</organism>
<evidence type="ECO:0000256" key="2">
    <source>
        <dbReference type="ARBA" id="ARBA00022448"/>
    </source>
</evidence>
<dbReference type="OrthoDB" id="9809173at2"/>
<evidence type="ECO:0000256" key="7">
    <source>
        <dbReference type="RuleBase" id="RU363032"/>
    </source>
</evidence>
<keyword evidence="4 7" id="KW-0812">Transmembrane</keyword>
<dbReference type="InterPro" id="IPR000515">
    <property type="entry name" value="MetI-like"/>
</dbReference>
<comment type="subcellular location">
    <subcellularLocation>
        <location evidence="1 7">Cell membrane</location>
        <topology evidence="1 7">Multi-pass membrane protein</topology>
    </subcellularLocation>
</comment>
<dbReference type="CDD" id="cd06261">
    <property type="entry name" value="TM_PBP2"/>
    <property type="match status" value="1"/>
</dbReference>
<keyword evidence="2 7" id="KW-0813">Transport</keyword>
<dbReference type="Pfam" id="PF00528">
    <property type="entry name" value="BPD_transp_1"/>
    <property type="match status" value="1"/>
</dbReference>
<evidence type="ECO:0000256" key="6">
    <source>
        <dbReference type="ARBA" id="ARBA00023136"/>
    </source>
</evidence>
<dbReference type="GO" id="GO:0005886">
    <property type="term" value="C:plasma membrane"/>
    <property type="evidence" value="ECO:0007669"/>
    <property type="project" value="UniProtKB-SubCell"/>
</dbReference>
<evidence type="ECO:0000256" key="1">
    <source>
        <dbReference type="ARBA" id="ARBA00004651"/>
    </source>
</evidence>
<dbReference type="EMBL" id="QPJD01000006">
    <property type="protein sequence ID" value="RCW48552.1"/>
    <property type="molecule type" value="Genomic_DNA"/>
</dbReference>
<feature type="transmembrane region" description="Helical" evidence="7">
    <location>
        <begin position="96"/>
        <end position="119"/>
    </location>
</feature>
<accession>A0A368W150</accession>
<evidence type="ECO:0000256" key="5">
    <source>
        <dbReference type="ARBA" id="ARBA00022989"/>
    </source>
</evidence>
<comment type="similarity">
    <text evidence="7">Belongs to the binding-protein-dependent transport system permease family.</text>
</comment>
<gene>
    <name evidence="9" type="ORF">DFP97_106254</name>
</gene>
<name>A0A368W150_9BACL</name>
<dbReference type="AlphaFoldDB" id="A0A368W150"/>